<evidence type="ECO:0000259" key="6">
    <source>
        <dbReference type="Pfam" id="PF13860"/>
    </source>
</evidence>
<dbReference type="GO" id="GO:0044781">
    <property type="term" value="P:bacterial-type flagellum organization"/>
    <property type="evidence" value="ECO:0007669"/>
    <property type="project" value="UniProtKB-UniRule"/>
</dbReference>
<name>A0A330L5U9_9BACT</name>
<accession>A0A330L5U9</accession>
<dbReference type="InterPro" id="IPR025965">
    <property type="entry name" value="FlgD/Vpr_Ig-like"/>
</dbReference>
<protein>
    <recommendedName>
        <fullName evidence="2 5">Basal-body rod modification protein FlgD</fullName>
    </recommendedName>
</protein>
<dbReference type="Gene3D" id="2.60.40.4070">
    <property type="match status" value="1"/>
</dbReference>
<evidence type="ECO:0000256" key="3">
    <source>
        <dbReference type="ARBA" id="ARBA00022795"/>
    </source>
</evidence>
<proteinExistence type="inferred from homology"/>
<comment type="similarity">
    <text evidence="1 5">Belongs to the FlgD family.</text>
</comment>
<dbReference type="FunCoup" id="A0A330L5U9">
    <property type="interactions" value="118"/>
</dbReference>
<dbReference type="Pfam" id="PF03963">
    <property type="entry name" value="FlgD"/>
    <property type="match status" value="1"/>
</dbReference>
<dbReference type="InterPro" id="IPR005648">
    <property type="entry name" value="FlgD"/>
</dbReference>
<dbReference type="Proteomes" id="UP000248168">
    <property type="component" value="Unassembled WGS sequence"/>
</dbReference>
<keyword evidence="8" id="KW-1185">Reference proteome</keyword>
<evidence type="ECO:0000256" key="1">
    <source>
        <dbReference type="ARBA" id="ARBA00010577"/>
    </source>
</evidence>
<dbReference type="OrthoDB" id="9785233at2"/>
<evidence type="ECO:0000313" key="8">
    <source>
        <dbReference type="Proteomes" id="UP000248168"/>
    </source>
</evidence>
<organism evidence="7 8">
    <name type="scientific">Nitrospira lenta</name>
    <dbReference type="NCBI Taxonomy" id="1436998"/>
    <lineage>
        <taxon>Bacteria</taxon>
        <taxon>Pseudomonadati</taxon>
        <taxon>Nitrospirota</taxon>
        <taxon>Nitrospiria</taxon>
        <taxon>Nitrospirales</taxon>
        <taxon>Nitrospiraceae</taxon>
        <taxon>Nitrospira</taxon>
    </lineage>
</organism>
<sequence>MATVGSATSQTTPGVTAPASGGIAGALSGNQQMGQNDFLKLLVTQLKNQDPLKPMDNTAFVAELAQFSQLDQSTKQVQLLEKSIAQQADSMQYTLLPMIGRNVQVEGSLIDLNNGPAKLTYALEREASTVRVTIQDKQGKALRILDLGTQSAGKQEVQWDGRNQNGQLMPNGTYQYQVLAKDSKGGAVVAAPSSVLKISGVRMVNGSPQLAAGDYVIDRNDIVELR</sequence>
<evidence type="ECO:0000256" key="2">
    <source>
        <dbReference type="ARBA" id="ARBA00016013"/>
    </source>
</evidence>
<evidence type="ECO:0000256" key="5">
    <source>
        <dbReference type="RuleBase" id="RU362076"/>
    </source>
</evidence>
<evidence type="ECO:0000313" key="7">
    <source>
        <dbReference type="EMBL" id="SPP65205.1"/>
    </source>
</evidence>
<evidence type="ECO:0000256" key="4">
    <source>
        <dbReference type="ARBA" id="ARBA00024746"/>
    </source>
</evidence>
<comment type="function">
    <text evidence="4 5">Required for flagellar hook formation. May act as a scaffolding protein.</text>
</comment>
<dbReference type="InParanoid" id="A0A330L5U9"/>
<dbReference type="Gene3D" id="2.30.30.910">
    <property type="match status" value="1"/>
</dbReference>
<reference evidence="8" key="1">
    <citation type="submission" date="2018-04" db="EMBL/GenBank/DDBJ databases">
        <authorList>
            <person name="Lucker S."/>
            <person name="Sakoula D."/>
        </authorList>
    </citation>
    <scope>NUCLEOTIDE SEQUENCE [LARGE SCALE GENOMIC DNA]</scope>
</reference>
<feature type="domain" description="FlgD/Vpr Ig-like" evidence="6">
    <location>
        <begin position="115"/>
        <end position="182"/>
    </location>
</feature>
<dbReference type="Pfam" id="PF13860">
    <property type="entry name" value="FlgD_ig"/>
    <property type="match status" value="1"/>
</dbReference>
<keyword evidence="3 5" id="KW-1005">Bacterial flagellum biogenesis</keyword>
<dbReference type="AlphaFoldDB" id="A0A330L5U9"/>
<dbReference type="EMBL" id="OUNR01000016">
    <property type="protein sequence ID" value="SPP65205.1"/>
    <property type="molecule type" value="Genomic_DNA"/>
</dbReference>
<gene>
    <name evidence="7" type="ORF">NITLEN_30119</name>
</gene>
<dbReference type="RefSeq" id="WP_121989523.1">
    <property type="nucleotide sequence ID" value="NZ_OUNR01000016.1"/>
</dbReference>